<evidence type="ECO:0000313" key="1">
    <source>
        <dbReference type="EMBL" id="CAG8512755.1"/>
    </source>
</evidence>
<reference evidence="1" key="1">
    <citation type="submission" date="2021-06" db="EMBL/GenBank/DDBJ databases">
        <authorList>
            <person name="Kallberg Y."/>
            <person name="Tangrot J."/>
            <person name="Rosling A."/>
        </authorList>
    </citation>
    <scope>NUCLEOTIDE SEQUENCE</scope>
    <source>
        <strain evidence="1">CL356</strain>
    </source>
</reference>
<proteinExistence type="predicted"/>
<keyword evidence="2" id="KW-1185">Reference proteome</keyword>
<dbReference type="EMBL" id="CAJVPT010004823">
    <property type="protein sequence ID" value="CAG8512755.1"/>
    <property type="molecule type" value="Genomic_DNA"/>
</dbReference>
<accession>A0ACA9L9Z7</accession>
<gene>
    <name evidence="1" type="ORF">ACOLOM_LOCUS3294</name>
</gene>
<evidence type="ECO:0000313" key="2">
    <source>
        <dbReference type="Proteomes" id="UP000789525"/>
    </source>
</evidence>
<name>A0ACA9L9Z7_9GLOM</name>
<sequence length="127" mass="13767">MRGWMAAGATGSIAGQIAKIKGATVIGIAGSKEKCDWIKNELGFDIALNYRDPDFAQQFAKATPNYIDVYFDNVGGEILDLCLSRIAKNGRIILCGAISQYNEKVVKGPSMYTALIAQRAKMEGFIV</sequence>
<dbReference type="Proteomes" id="UP000789525">
    <property type="component" value="Unassembled WGS sequence"/>
</dbReference>
<comment type="caution">
    <text evidence="1">The sequence shown here is derived from an EMBL/GenBank/DDBJ whole genome shotgun (WGS) entry which is preliminary data.</text>
</comment>
<protein>
    <submittedName>
        <fullName evidence="1">15783_t:CDS:1</fullName>
    </submittedName>
</protein>
<organism evidence="1 2">
    <name type="scientific">Acaulospora colombiana</name>
    <dbReference type="NCBI Taxonomy" id="27376"/>
    <lineage>
        <taxon>Eukaryota</taxon>
        <taxon>Fungi</taxon>
        <taxon>Fungi incertae sedis</taxon>
        <taxon>Mucoromycota</taxon>
        <taxon>Glomeromycotina</taxon>
        <taxon>Glomeromycetes</taxon>
        <taxon>Diversisporales</taxon>
        <taxon>Acaulosporaceae</taxon>
        <taxon>Acaulospora</taxon>
    </lineage>
</organism>